<dbReference type="Proteomes" id="UP001396898">
    <property type="component" value="Unassembled WGS sequence"/>
</dbReference>
<sequence length="425" mass="48959">MSMSQTIYNKGDLTPNKEECWGPVKSSLRSLSAVAAHLFKLKHPFIMVGEAANFAMNVKWEDPTTVDLLVRASTMDKLKIVLSATNTWTEVVDNRSQRNNTEPLRRDACVLLKRTVFRGGNWCKYLRLWTEEAYGLKIQHDSFIQLKDTFQLWQKAEPETLIDYEASIKRFIPETYVPTLPALLQATTRSIHRGRRERPYLYADSRARLRALVMVNWLDEPLARELVLAGCTEEWQSDYLDGYLDSFTRPVPDQDGRGYRDRNMRIQCRRAARWASLDAYVTTGYNFEEHLPRLIVGIEDQGVNNNNVEPDVIMVDIDDRPFIPGASYVNHTLKKGHNYIDQEVLPGQAYPMEQFIARAERDDASSDYDAAVRAWLCEKEEESAALNNIKREATPPPSPLRSAAAVVIKQQEQQQQQRYNLRSRK</sequence>
<reference evidence="2 3" key="1">
    <citation type="submission" date="2023-01" db="EMBL/GenBank/DDBJ databases">
        <title>Analysis of 21 Apiospora genomes using comparative genomics revels a genus with tremendous synthesis potential of carbohydrate active enzymes and secondary metabolites.</title>
        <authorList>
            <person name="Sorensen T."/>
        </authorList>
    </citation>
    <scope>NUCLEOTIDE SEQUENCE [LARGE SCALE GENOMIC DNA]</scope>
    <source>
        <strain evidence="2 3">CBS 20057</strain>
    </source>
</reference>
<proteinExistence type="predicted"/>
<evidence type="ECO:0000313" key="2">
    <source>
        <dbReference type="EMBL" id="KAK7996078.1"/>
    </source>
</evidence>
<evidence type="ECO:0000313" key="3">
    <source>
        <dbReference type="Proteomes" id="UP001396898"/>
    </source>
</evidence>
<protein>
    <submittedName>
        <fullName evidence="2">Uncharacterized protein</fullName>
    </submittedName>
</protein>
<organism evidence="2 3">
    <name type="scientific">Apiospora marii</name>
    <dbReference type="NCBI Taxonomy" id="335849"/>
    <lineage>
        <taxon>Eukaryota</taxon>
        <taxon>Fungi</taxon>
        <taxon>Dikarya</taxon>
        <taxon>Ascomycota</taxon>
        <taxon>Pezizomycotina</taxon>
        <taxon>Sordariomycetes</taxon>
        <taxon>Xylariomycetidae</taxon>
        <taxon>Amphisphaeriales</taxon>
        <taxon>Apiosporaceae</taxon>
        <taxon>Apiospora</taxon>
    </lineage>
</organism>
<dbReference type="EMBL" id="JAQQWI010000022">
    <property type="protein sequence ID" value="KAK7996078.1"/>
    <property type="molecule type" value="Genomic_DNA"/>
</dbReference>
<keyword evidence="3" id="KW-1185">Reference proteome</keyword>
<gene>
    <name evidence="2" type="ORF">PG991_015545</name>
</gene>
<comment type="caution">
    <text evidence="2">The sequence shown here is derived from an EMBL/GenBank/DDBJ whole genome shotgun (WGS) entry which is preliminary data.</text>
</comment>
<evidence type="ECO:0000256" key="1">
    <source>
        <dbReference type="SAM" id="MobiDB-lite"/>
    </source>
</evidence>
<accession>A0ABR1R2T2</accession>
<name>A0ABR1R2T2_9PEZI</name>
<feature type="region of interest" description="Disordered" evidence="1">
    <location>
        <begin position="387"/>
        <end position="425"/>
    </location>
</feature>